<dbReference type="EC" id="2.7.7.65" evidence="5"/>
<keyword evidence="1" id="KW-0175">Coiled coil</keyword>
<dbReference type="SUPFAM" id="SSF55781">
    <property type="entry name" value="GAF domain-like"/>
    <property type="match status" value="1"/>
</dbReference>
<keyword evidence="5" id="KW-0808">Transferase</keyword>
<protein>
    <submittedName>
        <fullName evidence="5">Diguanylate cyclase</fullName>
        <ecNumber evidence="5">2.7.7.65</ecNumber>
    </submittedName>
</protein>
<dbReference type="SMART" id="SM00267">
    <property type="entry name" value="GGDEF"/>
    <property type="match status" value="1"/>
</dbReference>
<dbReference type="InterPro" id="IPR003018">
    <property type="entry name" value="GAF"/>
</dbReference>
<dbReference type="Pfam" id="PF13426">
    <property type="entry name" value="PAS_9"/>
    <property type="match status" value="3"/>
</dbReference>
<dbReference type="InterPro" id="IPR000014">
    <property type="entry name" value="PAS"/>
</dbReference>
<dbReference type="RefSeq" id="WP_413260181.1">
    <property type="nucleotide sequence ID" value="NZ_JBHFNS010000092.1"/>
</dbReference>
<dbReference type="InterPro" id="IPR001610">
    <property type="entry name" value="PAC"/>
</dbReference>
<dbReference type="InterPro" id="IPR043128">
    <property type="entry name" value="Rev_trsase/Diguanyl_cyclase"/>
</dbReference>
<dbReference type="InterPro" id="IPR035965">
    <property type="entry name" value="PAS-like_dom_sf"/>
</dbReference>
<organism evidence="5 6">
    <name type="scientific">Floridaenema fluviatile BLCC-F154</name>
    <dbReference type="NCBI Taxonomy" id="3153640"/>
    <lineage>
        <taxon>Bacteria</taxon>
        <taxon>Bacillati</taxon>
        <taxon>Cyanobacteriota</taxon>
        <taxon>Cyanophyceae</taxon>
        <taxon>Oscillatoriophycideae</taxon>
        <taxon>Aerosakkonematales</taxon>
        <taxon>Aerosakkonemataceae</taxon>
        <taxon>Floridanema</taxon>
        <taxon>Floridanema fluviatile</taxon>
    </lineage>
</organism>
<dbReference type="SUPFAM" id="SSF55785">
    <property type="entry name" value="PYP-like sensor domain (PAS domain)"/>
    <property type="match status" value="4"/>
</dbReference>
<evidence type="ECO:0000313" key="6">
    <source>
        <dbReference type="Proteomes" id="UP001576776"/>
    </source>
</evidence>
<dbReference type="Gene3D" id="3.30.450.20">
    <property type="entry name" value="PAS domain"/>
    <property type="match status" value="4"/>
</dbReference>
<dbReference type="EMBL" id="JBHFNS010000092">
    <property type="protein sequence ID" value="MFB2938700.1"/>
    <property type="molecule type" value="Genomic_DNA"/>
</dbReference>
<dbReference type="Gene3D" id="3.30.70.270">
    <property type="match status" value="1"/>
</dbReference>
<dbReference type="NCBIfam" id="TIGR00254">
    <property type="entry name" value="GGDEF"/>
    <property type="match status" value="1"/>
</dbReference>
<dbReference type="PROSITE" id="PS50112">
    <property type="entry name" value="PAS"/>
    <property type="match status" value="2"/>
</dbReference>
<dbReference type="Gene3D" id="3.30.450.40">
    <property type="match status" value="1"/>
</dbReference>
<dbReference type="SMART" id="SM00086">
    <property type="entry name" value="PAC"/>
    <property type="match status" value="3"/>
</dbReference>
<dbReference type="GO" id="GO:0052621">
    <property type="term" value="F:diguanylate cyclase activity"/>
    <property type="evidence" value="ECO:0007669"/>
    <property type="project" value="UniProtKB-EC"/>
</dbReference>
<evidence type="ECO:0000259" key="3">
    <source>
        <dbReference type="PROSITE" id="PS50113"/>
    </source>
</evidence>
<dbReference type="Pfam" id="PF13185">
    <property type="entry name" value="GAF_2"/>
    <property type="match status" value="1"/>
</dbReference>
<dbReference type="InterPro" id="IPR029787">
    <property type="entry name" value="Nucleotide_cyclase"/>
</dbReference>
<dbReference type="InterPro" id="IPR000700">
    <property type="entry name" value="PAS-assoc_C"/>
</dbReference>
<feature type="domain" description="GGDEF" evidence="4">
    <location>
        <begin position="821"/>
        <end position="954"/>
    </location>
</feature>
<evidence type="ECO:0000313" key="5">
    <source>
        <dbReference type="EMBL" id="MFB2938700.1"/>
    </source>
</evidence>
<sequence>MEPNYNHQPEELQLLEKIVIQSGELNQQLSVKETLVAQGKVKPKLLAAKNQLETQLAHSILELRQAYQEIQLQIIENERTQKLIEEQAELLNLVHDAILIRDLNNIISFWNQGAERMYGFPKYEALAKSYHSLLRVQYSRPLSEIQAEVFQKGCWEGEVIHTKSDGTQIAVCSRWILRKDAKNQPQEIIEINKDITVTKDTEEALFAVGVRLAGILDSAKDAIVSIDEQGKITLFNQSAEKIFGYSAAEVLRKSIDLLISFESLEKYQSSNNFYNFIQLTKKLLENGLVFGKHKNGSKFPIEASVSQIELVTGKVFTLILRDITQRVQAEEALRQSEEIYRQMFQANQAIMLIIEPVTGLIVDANSAAYSFYGYHPDKLKQMKVTDLALLPPEKLFAHSPQNNSEKQDCFYSRHRIASGKIRDVEIYSSPITRQGQELVYSVIHDITERKQTEAALHEDELILRSFYHSAPMMMGIIEIVDDNILHISDNAATAEFFGTTPEAMQNQLASDVSISSQHINTWIQHCYESEKTGNPACFEYQQNTSIGLRWVSVTVCPIQKETSKLVRNKHYELILSVAKLTSKFSESSVNKRLFCYLIEDITDRKKSQENLEKTNEKLTRWVKELEARNQEIILLGEMSNILQACLTTEEAYNTVAQLIEPLFPNMSGAVFVISNSKQLVSAVASWGDASATTEMLFTPNECWGLRRGRSHLMESSHNPINCKHSHHNSPNVESLCVPMMAQGEALGVLYLSATETGVITQAKQQLAITVAEQIALAFANLKLHEALQQQSIRDPLTSLFNRRYLEESLEREMSRAQRKQQSVGIIMLDVDHFKRFNDTFGHDAGDTLLRELGIFIKKNIRGSDIACRFGGEEFLVILPEASLEVTMQRAEQIREGIKHINLHSRQQQLGTITLSLGVAIFPENGMTGEMVIQAADSALYQAKAQGRDRVIVAS</sequence>
<dbReference type="Pfam" id="PF00990">
    <property type="entry name" value="GGDEF"/>
    <property type="match status" value="1"/>
</dbReference>
<proteinExistence type="predicted"/>
<feature type="domain" description="PAS" evidence="2">
    <location>
        <begin position="208"/>
        <end position="287"/>
    </location>
</feature>
<dbReference type="CDD" id="cd01949">
    <property type="entry name" value="GGDEF"/>
    <property type="match status" value="1"/>
</dbReference>
<evidence type="ECO:0000256" key="1">
    <source>
        <dbReference type="SAM" id="Coils"/>
    </source>
</evidence>
<dbReference type="PANTHER" id="PTHR44757:SF2">
    <property type="entry name" value="BIOFILM ARCHITECTURE MAINTENANCE PROTEIN MBAA"/>
    <property type="match status" value="1"/>
</dbReference>
<dbReference type="SMART" id="SM00091">
    <property type="entry name" value="PAS"/>
    <property type="match status" value="5"/>
</dbReference>
<dbReference type="CDD" id="cd00130">
    <property type="entry name" value="PAS"/>
    <property type="match status" value="3"/>
</dbReference>
<comment type="caution">
    <text evidence="5">The sequence shown here is derived from an EMBL/GenBank/DDBJ whole genome shotgun (WGS) entry which is preliminary data.</text>
</comment>
<keyword evidence="6" id="KW-1185">Reference proteome</keyword>
<dbReference type="NCBIfam" id="TIGR00229">
    <property type="entry name" value="sensory_box"/>
    <property type="match status" value="3"/>
</dbReference>
<keyword evidence="5" id="KW-0548">Nucleotidyltransferase</keyword>
<evidence type="ECO:0000259" key="2">
    <source>
        <dbReference type="PROSITE" id="PS50112"/>
    </source>
</evidence>
<feature type="domain" description="PAS" evidence="2">
    <location>
        <begin position="83"/>
        <end position="153"/>
    </location>
</feature>
<dbReference type="InterPro" id="IPR000160">
    <property type="entry name" value="GGDEF_dom"/>
</dbReference>
<accession>A0ABV4YLH0</accession>
<dbReference type="PANTHER" id="PTHR44757">
    <property type="entry name" value="DIGUANYLATE CYCLASE DGCP"/>
    <property type="match status" value="1"/>
</dbReference>
<dbReference type="SUPFAM" id="SSF55073">
    <property type="entry name" value="Nucleotide cyclase"/>
    <property type="match status" value="1"/>
</dbReference>
<name>A0ABV4YLH0_9CYAN</name>
<dbReference type="InterPro" id="IPR029016">
    <property type="entry name" value="GAF-like_dom_sf"/>
</dbReference>
<evidence type="ECO:0000259" key="4">
    <source>
        <dbReference type="PROSITE" id="PS50887"/>
    </source>
</evidence>
<gene>
    <name evidence="5" type="ORF">ACE1B6_25900</name>
</gene>
<dbReference type="Proteomes" id="UP001576776">
    <property type="component" value="Unassembled WGS sequence"/>
</dbReference>
<dbReference type="SMART" id="SM00065">
    <property type="entry name" value="GAF"/>
    <property type="match status" value="1"/>
</dbReference>
<feature type="coiled-coil region" evidence="1">
    <location>
        <begin position="604"/>
        <end position="631"/>
    </location>
</feature>
<dbReference type="InterPro" id="IPR052155">
    <property type="entry name" value="Biofilm_reg_signaling"/>
</dbReference>
<feature type="domain" description="PAC" evidence="3">
    <location>
        <begin position="282"/>
        <end position="335"/>
    </location>
</feature>
<dbReference type="PROSITE" id="PS50113">
    <property type="entry name" value="PAC"/>
    <property type="match status" value="1"/>
</dbReference>
<dbReference type="PROSITE" id="PS50887">
    <property type="entry name" value="GGDEF"/>
    <property type="match status" value="1"/>
</dbReference>
<reference evidence="5 6" key="1">
    <citation type="submission" date="2024-09" db="EMBL/GenBank/DDBJ databases">
        <title>Floridaenema gen nov. (Aerosakkonemataceae, Aerosakkonematales ord. nov., Cyanobacteria) from benthic tropical and subtropical fresh waters, with the description of four new species.</title>
        <authorList>
            <person name="Moretto J.A."/>
            <person name="Berthold D.E."/>
            <person name="Lefler F.W."/>
            <person name="Huang I.-S."/>
            <person name="Laughinghouse H. IV."/>
        </authorList>
    </citation>
    <scope>NUCLEOTIDE SEQUENCE [LARGE SCALE GENOMIC DNA]</scope>
    <source>
        <strain evidence="5 6">BLCC-F154</strain>
    </source>
</reference>